<proteinExistence type="inferred from homology"/>
<dbReference type="PROSITE" id="PS52025">
    <property type="entry name" value="GL_BHV"/>
    <property type="match status" value="1"/>
</dbReference>
<gene>
    <name evidence="2" type="primary">U82</name>
</gene>
<organism evidence="2">
    <name type="scientific">Homo sapiens</name>
    <name type="common">Human</name>
    <dbReference type="NCBI Taxonomy" id="9606"/>
    <lineage>
        <taxon>Eukaryota</taxon>
        <taxon>Metazoa</taxon>
        <taxon>Chordata</taxon>
        <taxon>Craniata</taxon>
        <taxon>Vertebrata</taxon>
        <taxon>Euteleostomi</taxon>
        <taxon>Mammalia</taxon>
        <taxon>Eutheria</taxon>
        <taxon>Euarchontoglires</taxon>
        <taxon>Primates</taxon>
        <taxon>Haplorrhini</taxon>
        <taxon>Catarrhini</taxon>
        <taxon>Hominidae</taxon>
        <taxon>Homo</taxon>
    </lineage>
</organism>
<protein>
    <submittedName>
        <fullName evidence="2">Glycoprotein L</fullName>
    </submittedName>
</protein>
<dbReference type="SMR" id="A0A126LB30"/>
<evidence type="ECO:0000256" key="1">
    <source>
        <dbReference type="SAM" id="SignalP"/>
    </source>
</evidence>
<keyword evidence="1" id="KW-0732">Signal</keyword>
<evidence type="ECO:0000313" key="2">
    <source>
        <dbReference type="EMBL" id="AMD82210.1"/>
    </source>
</evidence>
<accession>A0A126LB30</accession>
<dbReference type="Pfam" id="PF01801">
    <property type="entry name" value="Cytomega_gL"/>
    <property type="match status" value="1"/>
</dbReference>
<feature type="chain" id="PRO_5007270304" evidence="1">
    <location>
        <begin position="19"/>
        <end position="250"/>
    </location>
</feature>
<dbReference type="GO" id="GO:0016032">
    <property type="term" value="P:viral process"/>
    <property type="evidence" value="ECO:0007669"/>
    <property type="project" value="InterPro"/>
</dbReference>
<dbReference type="HAMAP" id="MF_04036">
    <property type="entry name" value="HSV_GL_betahv"/>
    <property type="match status" value="1"/>
</dbReference>
<dbReference type="EMBL" id="KT895199">
    <property type="protein sequence ID" value="AMD82210.1"/>
    <property type="molecule type" value="Genomic_DNA"/>
</dbReference>
<reference evidence="2" key="1">
    <citation type="journal article" date="2016" name="Viruses">
        <title>Complete Genome Sequence of Germline Chromosomally Integrated Human Herpesvirus 6A and Analyses Integration Sites Define a New Human Endogenous Virus with Potential to Reactivate as an Emerging Infection.</title>
        <authorList>
            <person name="Tweedy J."/>
            <person name="Spyrou M.A."/>
            <person name="Pearson M."/>
            <person name="Lassner D."/>
            <person name="Kuhl U."/>
            <person name="Gompels U.A."/>
        </authorList>
    </citation>
    <scope>NUCLEOTIDE SEQUENCE</scope>
</reference>
<dbReference type="InterPro" id="IPR002689">
    <property type="entry name" value="Cytomegalo_gL"/>
</dbReference>
<dbReference type="AlphaFoldDB" id="A0A126LB30"/>
<sequence length="250" mass="28949">MELLVFVMSLILLTFSKAIPLFSHNSFYFEKLDDCIAAVINCTKSEVPLLLEPIYQPPVYNEDVMSILLQPPAKKKPFSRIMVTDEFLSDFLLLQDNPEQLRTLFALIRDPESRDNWLNFFNGFQTCSPSVGITTCIRDNCRKYSPEKIMYVNNFFVDNIAGLEFNISENTDSFYSNIGFLLYLENPAKGVTKIIRFPFNSLTIFDTILNCLKYFHLKTGVELDLLKHMETYNSKLPFRSSRPTILIRNT</sequence>
<feature type="signal peptide" evidence="1">
    <location>
        <begin position="1"/>
        <end position="18"/>
    </location>
</feature>
<name>A0A126LB30_HUMAN</name>